<keyword evidence="1" id="KW-1133">Transmembrane helix</keyword>
<feature type="transmembrane region" description="Helical" evidence="1">
    <location>
        <begin position="7"/>
        <end position="24"/>
    </location>
</feature>
<keyword evidence="1" id="KW-0812">Transmembrane</keyword>
<evidence type="ECO:0000313" key="2">
    <source>
        <dbReference type="EMBL" id="QEC56588.1"/>
    </source>
</evidence>
<dbReference type="Gene3D" id="2.60.40.1820">
    <property type="match status" value="1"/>
</dbReference>
<dbReference type="RefSeq" id="WP_146787623.1">
    <property type="nucleotide sequence ID" value="NZ_BAABIO010000001.1"/>
</dbReference>
<sequence>MSTLTKILATTVIGAGAIAGWSYLKNLKTAGAELEIVPKAAIHSLSWNGLTIRLDVLLKNPTNGSFSLIAPFIKLLYKDTTVGSSTPVNKEFKLPAHGELMIDNIMVQIPMSNVFSVVFTLIKALTAGEATTLTVRTITTINLGIIKLPYENKQDITIKK</sequence>
<proteinExistence type="predicted"/>
<name>A0A5B8UJ30_9BACT</name>
<dbReference type="Proteomes" id="UP000321204">
    <property type="component" value="Chromosome"/>
</dbReference>
<protein>
    <recommendedName>
        <fullName evidence="4">Late embryogenesis abundant protein LEA-2 subgroup domain-containing protein</fullName>
    </recommendedName>
</protein>
<dbReference type="KEGG" id="fgg:FSB75_12020"/>
<organism evidence="2 3">
    <name type="scientific">Flavisolibacter ginsenosidimutans</name>
    <dbReference type="NCBI Taxonomy" id="661481"/>
    <lineage>
        <taxon>Bacteria</taxon>
        <taxon>Pseudomonadati</taxon>
        <taxon>Bacteroidota</taxon>
        <taxon>Chitinophagia</taxon>
        <taxon>Chitinophagales</taxon>
        <taxon>Chitinophagaceae</taxon>
        <taxon>Flavisolibacter</taxon>
    </lineage>
</organism>
<keyword evidence="1" id="KW-0472">Membrane</keyword>
<dbReference type="SUPFAM" id="SSF117070">
    <property type="entry name" value="LEA14-like"/>
    <property type="match status" value="1"/>
</dbReference>
<dbReference type="OrthoDB" id="666149at2"/>
<reference evidence="2 3" key="1">
    <citation type="journal article" date="2015" name="Int. J. Syst. Evol. Microbiol.">
        <title>Flavisolibacter ginsenosidimutans sp. nov., with ginsenoside-converting activity isolated from soil used for cultivating ginseng.</title>
        <authorList>
            <person name="Zhao Y."/>
            <person name="Liu Q."/>
            <person name="Kang M.S."/>
            <person name="Jin F."/>
            <person name="Yu H."/>
            <person name="Im W.T."/>
        </authorList>
    </citation>
    <scope>NUCLEOTIDE SEQUENCE [LARGE SCALE GENOMIC DNA]</scope>
    <source>
        <strain evidence="2 3">Gsoil 636</strain>
    </source>
</reference>
<evidence type="ECO:0000256" key="1">
    <source>
        <dbReference type="SAM" id="Phobius"/>
    </source>
</evidence>
<evidence type="ECO:0008006" key="4">
    <source>
        <dbReference type="Google" id="ProtNLM"/>
    </source>
</evidence>
<keyword evidence="3" id="KW-1185">Reference proteome</keyword>
<dbReference type="EMBL" id="CP042433">
    <property type="protein sequence ID" value="QEC56588.1"/>
    <property type="molecule type" value="Genomic_DNA"/>
</dbReference>
<gene>
    <name evidence="2" type="ORF">FSB75_12020</name>
</gene>
<dbReference type="AlphaFoldDB" id="A0A5B8UJ30"/>
<accession>A0A5B8UJ30</accession>
<evidence type="ECO:0000313" key="3">
    <source>
        <dbReference type="Proteomes" id="UP000321204"/>
    </source>
</evidence>